<comment type="caution">
    <text evidence="1">The sequence shown here is derived from an EMBL/GenBank/DDBJ whole genome shotgun (WGS) entry which is preliminary data.</text>
</comment>
<reference evidence="3 4" key="1">
    <citation type="submission" date="2018-08" db="EMBL/GenBank/DDBJ databases">
        <title>Genomic investigation of the strawberry pathogen Phytophthora fragariae indicates pathogenicity is determined by transcriptional variation in three key races.</title>
        <authorList>
            <person name="Adams T.M."/>
            <person name="Armitage A.D."/>
            <person name="Sobczyk M.K."/>
            <person name="Bates H.J."/>
            <person name="Dunwell J.M."/>
            <person name="Nellist C.F."/>
            <person name="Harrison R.J."/>
        </authorList>
    </citation>
    <scope>NUCLEOTIDE SEQUENCE [LARGE SCALE GENOMIC DNA]</scope>
    <source>
        <strain evidence="2 3">NOV-5</strain>
        <strain evidence="1 4">NOV-71</strain>
    </source>
</reference>
<protein>
    <submittedName>
        <fullName evidence="1">Uncharacterized protein</fullName>
    </submittedName>
</protein>
<dbReference type="Proteomes" id="UP000441208">
    <property type="component" value="Unassembled WGS sequence"/>
</dbReference>
<proteinExistence type="predicted"/>
<gene>
    <name evidence="2" type="ORF">PF006_g33049</name>
    <name evidence="1" type="ORF">PF007_g32589</name>
</gene>
<evidence type="ECO:0000313" key="4">
    <source>
        <dbReference type="Proteomes" id="UP000441208"/>
    </source>
</evidence>
<evidence type="ECO:0000313" key="3">
    <source>
        <dbReference type="Proteomes" id="UP000440732"/>
    </source>
</evidence>
<organism evidence="1 4">
    <name type="scientific">Phytophthora fragariae</name>
    <dbReference type="NCBI Taxonomy" id="53985"/>
    <lineage>
        <taxon>Eukaryota</taxon>
        <taxon>Sar</taxon>
        <taxon>Stramenopiles</taxon>
        <taxon>Oomycota</taxon>
        <taxon>Peronosporomycetes</taxon>
        <taxon>Peronosporales</taxon>
        <taxon>Peronosporaceae</taxon>
        <taxon>Phytophthora</taxon>
    </lineage>
</organism>
<evidence type="ECO:0000313" key="2">
    <source>
        <dbReference type="EMBL" id="KAE9055161.1"/>
    </source>
</evidence>
<dbReference type="Proteomes" id="UP000440732">
    <property type="component" value="Unassembled WGS sequence"/>
</dbReference>
<dbReference type="EMBL" id="QXFZ01009566">
    <property type="protein sequence ID" value="KAE9054578.1"/>
    <property type="molecule type" value="Genomic_DNA"/>
</dbReference>
<evidence type="ECO:0000313" key="1">
    <source>
        <dbReference type="EMBL" id="KAE9054578.1"/>
    </source>
</evidence>
<accession>A0A6A3PGY9</accession>
<name>A0A6A3PGY9_9STRA</name>
<dbReference type="AlphaFoldDB" id="A0A6A3PGY9"/>
<dbReference type="EMBL" id="QXGA01010682">
    <property type="protein sequence ID" value="KAE9055161.1"/>
    <property type="molecule type" value="Genomic_DNA"/>
</dbReference>
<sequence length="36" mass="3847">MQRFQLTLTRGLTFALSLGCAAIVLRHAGANTLTSI</sequence>